<evidence type="ECO:0000313" key="7">
    <source>
        <dbReference type="EMBL" id="KAJ8960250.1"/>
    </source>
</evidence>
<dbReference type="AlphaFoldDB" id="A0AAV8Z7S1"/>
<proteinExistence type="predicted"/>
<sequence length="158" mass="18054">MAVTGKVGTDIQQGRCSWLAVVALQRANATQKKIMEEYYGRPEPESVDIIKNLYLELSLPTTYAAFEEEALISFILISNRYRRVCRMSCSSRSSRNCTEFMNINNRYFEHVNWYTHGNQALKVKGKGTHGNQAPQSEKQGDIKIKHPKGIKFSPHPRC</sequence>
<dbReference type="EMBL" id="JAPWTK010000009">
    <property type="protein sequence ID" value="KAJ8960250.1"/>
    <property type="molecule type" value="Genomic_DNA"/>
</dbReference>
<dbReference type="GO" id="GO:0004337">
    <property type="term" value="F:(2E,6E)-farnesyl diphosphate synthase activity"/>
    <property type="evidence" value="ECO:0007669"/>
    <property type="project" value="TreeGrafter"/>
</dbReference>
<accession>A0AAV8Z7S1</accession>
<comment type="cofactor">
    <cofactor evidence="1">
        <name>Mg(2+)</name>
        <dbReference type="ChEBI" id="CHEBI:18420"/>
    </cofactor>
</comment>
<keyword evidence="2" id="KW-0808">Transferase</keyword>
<dbReference type="PANTHER" id="PTHR11525:SF0">
    <property type="entry name" value="FARNESYL PYROPHOSPHATE SYNTHASE"/>
    <property type="match status" value="1"/>
</dbReference>
<evidence type="ECO:0000256" key="1">
    <source>
        <dbReference type="ARBA" id="ARBA00001946"/>
    </source>
</evidence>
<comment type="caution">
    <text evidence="7">The sequence shown here is derived from an EMBL/GenBank/DDBJ whole genome shotgun (WGS) entry which is preliminary data.</text>
</comment>
<comment type="pathway">
    <text evidence="5">Pheromone biosynthesis.</text>
</comment>
<dbReference type="PANTHER" id="PTHR11525">
    <property type="entry name" value="FARNESYL-PYROPHOSPHATE SYNTHETASE"/>
    <property type="match status" value="1"/>
</dbReference>
<gene>
    <name evidence="7" type="ORF">NQ318_003975</name>
</gene>
<evidence type="ECO:0000256" key="4">
    <source>
        <dbReference type="ARBA" id="ARBA00022842"/>
    </source>
</evidence>
<evidence type="ECO:0000256" key="2">
    <source>
        <dbReference type="ARBA" id="ARBA00022679"/>
    </source>
</evidence>
<feature type="compositionally biased region" description="Basic residues" evidence="6">
    <location>
        <begin position="145"/>
        <end position="158"/>
    </location>
</feature>
<dbReference type="GO" id="GO:0005737">
    <property type="term" value="C:cytoplasm"/>
    <property type="evidence" value="ECO:0007669"/>
    <property type="project" value="TreeGrafter"/>
</dbReference>
<evidence type="ECO:0000256" key="3">
    <source>
        <dbReference type="ARBA" id="ARBA00022723"/>
    </source>
</evidence>
<dbReference type="GO" id="GO:0004161">
    <property type="term" value="F:dimethylallyltranstransferase activity"/>
    <property type="evidence" value="ECO:0007669"/>
    <property type="project" value="TreeGrafter"/>
</dbReference>
<dbReference type="Pfam" id="PF00348">
    <property type="entry name" value="polyprenyl_synt"/>
    <property type="match status" value="1"/>
</dbReference>
<keyword evidence="3" id="KW-0479">Metal-binding</keyword>
<dbReference type="Proteomes" id="UP001162162">
    <property type="component" value="Unassembled WGS sequence"/>
</dbReference>
<dbReference type="GO" id="GO:0042811">
    <property type="term" value="P:pheromone biosynthetic process"/>
    <property type="evidence" value="ECO:0007669"/>
    <property type="project" value="UniProtKB-ARBA"/>
</dbReference>
<dbReference type="InterPro" id="IPR008949">
    <property type="entry name" value="Isoprenoid_synthase_dom_sf"/>
</dbReference>
<dbReference type="Gene3D" id="1.10.600.10">
    <property type="entry name" value="Farnesyl Diphosphate Synthase"/>
    <property type="match status" value="1"/>
</dbReference>
<dbReference type="GO" id="GO:0046872">
    <property type="term" value="F:metal ion binding"/>
    <property type="evidence" value="ECO:0007669"/>
    <property type="project" value="UniProtKB-KW"/>
</dbReference>
<keyword evidence="8" id="KW-1185">Reference proteome</keyword>
<feature type="region of interest" description="Disordered" evidence="6">
    <location>
        <begin position="124"/>
        <end position="158"/>
    </location>
</feature>
<dbReference type="GO" id="GO:0045337">
    <property type="term" value="P:farnesyl diphosphate biosynthetic process"/>
    <property type="evidence" value="ECO:0007669"/>
    <property type="project" value="TreeGrafter"/>
</dbReference>
<dbReference type="InterPro" id="IPR000092">
    <property type="entry name" value="Polyprenyl_synt"/>
</dbReference>
<keyword evidence="4" id="KW-0460">Magnesium</keyword>
<dbReference type="InterPro" id="IPR039702">
    <property type="entry name" value="FPS1-like"/>
</dbReference>
<organism evidence="7 8">
    <name type="scientific">Aromia moschata</name>
    <dbReference type="NCBI Taxonomy" id="1265417"/>
    <lineage>
        <taxon>Eukaryota</taxon>
        <taxon>Metazoa</taxon>
        <taxon>Ecdysozoa</taxon>
        <taxon>Arthropoda</taxon>
        <taxon>Hexapoda</taxon>
        <taxon>Insecta</taxon>
        <taxon>Pterygota</taxon>
        <taxon>Neoptera</taxon>
        <taxon>Endopterygota</taxon>
        <taxon>Coleoptera</taxon>
        <taxon>Polyphaga</taxon>
        <taxon>Cucujiformia</taxon>
        <taxon>Chrysomeloidea</taxon>
        <taxon>Cerambycidae</taxon>
        <taxon>Cerambycinae</taxon>
        <taxon>Callichromatini</taxon>
        <taxon>Aromia</taxon>
    </lineage>
</organism>
<evidence type="ECO:0000313" key="8">
    <source>
        <dbReference type="Proteomes" id="UP001162162"/>
    </source>
</evidence>
<evidence type="ECO:0000256" key="6">
    <source>
        <dbReference type="SAM" id="MobiDB-lite"/>
    </source>
</evidence>
<name>A0AAV8Z7S1_9CUCU</name>
<reference evidence="7" key="1">
    <citation type="journal article" date="2023" name="Insect Mol. Biol.">
        <title>Genome sequencing provides insights into the evolution of gene families encoding plant cell wall-degrading enzymes in longhorned beetles.</title>
        <authorList>
            <person name="Shin N.R."/>
            <person name="Okamura Y."/>
            <person name="Kirsch R."/>
            <person name="Pauchet Y."/>
        </authorList>
    </citation>
    <scope>NUCLEOTIDE SEQUENCE</scope>
    <source>
        <strain evidence="7">AMC_N1</strain>
    </source>
</reference>
<dbReference type="SUPFAM" id="SSF48576">
    <property type="entry name" value="Terpenoid synthases"/>
    <property type="match status" value="1"/>
</dbReference>
<evidence type="ECO:0000256" key="5">
    <source>
        <dbReference type="ARBA" id="ARBA00033740"/>
    </source>
</evidence>
<protein>
    <submittedName>
        <fullName evidence="7">Uncharacterized protein</fullName>
    </submittedName>
</protein>